<keyword evidence="2 3" id="KW-0238">DNA-binding</keyword>
<gene>
    <name evidence="3" type="primary">birA</name>
    <name evidence="5" type="ORF">ABID56_000396</name>
</gene>
<proteinExistence type="inferred from homology"/>
<accession>A0ABV2KRV5</accession>
<feature type="domain" description="BPL/LPL catalytic" evidence="4">
    <location>
        <begin position="70"/>
        <end position="261"/>
    </location>
</feature>
<dbReference type="InterPro" id="IPR036390">
    <property type="entry name" value="WH_DNA-bd_sf"/>
</dbReference>
<comment type="function">
    <text evidence="3">Acts both as a biotin--[acetyl-CoA-carboxylase] ligase and a repressor.</text>
</comment>
<feature type="binding site" evidence="3">
    <location>
        <position position="117"/>
    </location>
    <ligand>
        <name>biotin</name>
        <dbReference type="ChEBI" id="CHEBI:57586"/>
    </ligand>
</feature>
<dbReference type="SUPFAM" id="SSF55681">
    <property type="entry name" value="Class II aaRS and biotin synthetases"/>
    <property type="match status" value="1"/>
</dbReference>
<dbReference type="InterPro" id="IPR013196">
    <property type="entry name" value="HTH_11"/>
</dbReference>
<dbReference type="Pfam" id="PF03099">
    <property type="entry name" value="BPL_LplA_LipB"/>
    <property type="match status" value="1"/>
</dbReference>
<keyword evidence="3" id="KW-0805">Transcription regulation</keyword>
<evidence type="ECO:0000259" key="4">
    <source>
        <dbReference type="PROSITE" id="PS51733"/>
    </source>
</evidence>
<dbReference type="InterPro" id="IPR036388">
    <property type="entry name" value="WH-like_DNA-bd_sf"/>
</dbReference>
<dbReference type="PANTHER" id="PTHR12835">
    <property type="entry name" value="BIOTIN PROTEIN LIGASE"/>
    <property type="match status" value="1"/>
</dbReference>
<dbReference type="EMBL" id="JBEPMX010000001">
    <property type="protein sequence ID" value="MET3682317.1"/>
    <property type="molecule type" value="Genomic_DNA"/>
</dbReference>
<keyword evidence="1 3" id="KW-0436">Ligase</keyword>
<dbReference type="CDD" id="cd16442">
    <property type="entry name" value="BPL"/>
    <property type="match status" value="1"/>
</dbReference>
<comment type="similarity">
    <text evidence="3">Belongs to the biotin--protein ligase family.</text>
</comment>
<dbReference type="InterPro" id="IPR045864">
    <property type="entry name" value="aa-tRNA-synth_II/BPL/LPL"/>
</dbReference>
<keyword evidence="3" id="KW-0067">ATP-binding</keyword>
<keyword evidence="3" id="KW-0547">Nucleotide-binding</keyword>
<dbReference type="InterPro" id="IPR030855">
    <property type="entry name" value="Bifunct_BirA"/>
</dbReference>
<dbReference type="InterPro" id="IPR004408">
    <property type="entry name" value="Biotin_CoA_COase_ligase"/>
</dbReference>
<evidence type="ECO:0000313" key="6">
    <source>
        <dbReference type="Proteomes" id="UP001549167"/>
    </source>
</evidence>
<keyword evidence="6" id="KW-1185">Reference proteome</keyword>
<name>A0ABV2KRV5_9BACI</name>
<sequence>MEGTRKRLIQLLYHQPDQYISGQELSEQLNISRSAIWKHMKELEKSGYQIEAITNKGYRIVNVPDHLSEESLRWGLQTEWYGQELTYLKTVSSTQYRAHDMAREGYPHGTVVMAGEQTAGKGRMKRYWDSRADLGLWFSVILRPTELTPKDATQLTLVAAVAYAKLFERMAIPVAIKWPNDLYIGDRKFAGILTEMQAEQDQIDYIVLGTGINVNHDRNDFHDDVQHEAISLKQYRNESVQLNDLFRQLANHFELEYNRFISEGFAAIKQDWERLAYKIGEWLTIRTQEEWSAKLIGIHEDGALIVEDVIGNQHILYSAEVIWR</sequence>
<keyword evidence="3" id="KW-0092">Biotin</keyword>
<dbReference type="InterPro" id="IPR004143">
    <property type="entry name" value="BPL_LPL_catalytic"/>
</dbReference>
<dbReference type="SUPFAM" id="SSF46785">
    <property type="entry name" value="Winged helix' DNA-binding domain"/>
    <property type="match status" value="1"/>
</dbReference>
<reference evidence="5 6" key="1">
    <citation type="submission" date="2024-06" db="EMBL/GenBank/DDBJ databases">
        <title>Genomic Encyclopedia of Type Strains, Phase IV (KMG-IV): sequencing the most valuable type-strain genomes for metagenomic binning, comparative biology and taxonomic classification.</title>
        <authorList>
            <person name="Goeker M."/>
        </authorList>
    </citation>
    <scope>NUCLEOTIDE SEQUENCE [LARGE SCALE GENOMIC DNA]</scope>
    <source>
        <strain evidence="5 6">DSM 23520</strain>
    </source>
</reference>
<dbReference type="Gene3D" id="3.30.930.10">
    <property type="entry name" value="Bira Bifunctional Protein, Domain 2"/>
    <property type="match status" value="1"/>
</dbReference>
<feature type="DNA-binding region" description="H-T-H motif" evidence="3">
    <location>
        <begin position="22"/>
        <end position="41"/>
    </location>
</feature>
<comment type="catalytic activity">
    <reaction evidence="3">
        <text>biotin + L-lysyl-[protein] + ATP = N(6)-biotinyl-L-lysyl-[protein] + AMP + diphosphate + H(+)</text>
        <dbReference type="Rhea" id="RHEA:11756"/>
        <dbReference type="Rhea" id="RHEA-COMP:9752"/>
        <dbReference type="Rhea" id="RHEA-COMP:10505"/>
        <dbReference type="ChEBI" id="CHEBI:15378"/>
        <dbReference type="ChEBI" id="CHEBI:29969"/>
        <dbReference type="ChEBI" id="CHEBI:30616"/>
        <dbReference type="ChEBI" id="CHEBI:33019"/>
        <dbReference type="ChEBI" id="CHEBI:57586"/>
        <dbReference type="ChEBI" id="CHEBI:83144"/>
        <dbReference type="ChEBI" id="CHEBI:456215"/>
        <dbReference type="EC" id="6.3.4.15"/>
    </reaction>
</comment>
<dbReference type="PANTHER" id="PTHR12835:SF5">
    <property type="entry name" value="BIOTIN--PROTEIN LIGASE"/>
    <property type="match status" value="1"/>
</dbReference>
<comment type="caution">
    <text evidence="3">Lacks conserved residue(s) required for the propagation of feature annotation.</text>
</comment>
<organism evidence="5 6">
    <name type="scientific">Alkalibacillus flavidus</name>
    <dbReference type="NCBI Taxonomy" id="546021"/>
    <lineage>
        <taxon>Bacteria</taxon>
        <taxon>Bacillati</taxon>
        <taxon>Bacillota</taxon>
        <taxon>Bacilli</taxon>
        <taxon>Bacillales</taxon>
        <taxon>Bacillaceae</taxon>
        <taxon>Alkalibacillus</taxon>
    </lineage>
</organism>
<keyword evidence="3" id="KW-0804">Transcription</keyword>
<dbReference type="HAMAP" id="MF_00978">
    <property type="entry name" value="Bifunct_BirA"/>
    <property type="match status" value="1"/>
</dbReference>
<dbReference type="GO" id="GO:0004077">
    <property type="term" value="F:biotin--[biotin carboxyl-carrier protein] ligase activity"/>
    <property type="evidence" value="ECO:0007669"/>
    <property type="project" value="UniProtKB-EC"/>
</dbReference>
<dbReference type="Gene3D" id="1.10.10.10">
    <property type="entry name" value="Winged helix-like DNA-binding domain superfamily/Winged helix DNA-binding domain"/>
    <property type="match status" value="1"/>
</dbReference>
<evidence type="ECO:0000256" key="3">
    <source>
        <dbReference type="HAMAP-Rule" id="MF_00978"/>
    </source>
</evidence>
<evidence type="ECO:0000313" key="5">
    <source>
        <dbReference type="EMBL" id="MET3682317.1"/>
    </source>
</evidence>
<dbReference type="PROSITE" id="PS51733">
    <property type="entry name" value="BPL_LPL_CATALYTIC"/>
    <property type="match status" value="1"/>
</dbReference>
<dbReference type="CDD" id="cd00090">
    <property type="entry name" value="HTH_ARSR"/>
    <property type="match status" value="1"/>
</dbReference>
<dbReference type="Proteomes" id="UP001549167">
    <property type="component" value="Unassembled WGS sequence"/>
</dbReference>
<feature type="binding site" evidence="3">
    <location>
        <position position="188"/>
    </location>
    <ligand>
        <name>biotin</name>
        <dbReference type="ChEBI" id="CHEBI:57586"/>
    </ligand>
</feature>
<dbReference type="EC" id="6.3.4.15" evidence="3"/>
<evidence type="ECO:0000256" key="1">
    <source>
        <dbReference type="ARBA" id="ARBA00022598"/>
    </source>
</evidence>
<comment type="caution">
    <text evidence="5">The sequence shown here is derived from an EMBL/GenBank/DDBJ whole genome shotgun (WGS) entry which is preliminary data.</text>
</comment>
<evidence type="ECO:0000256" key="2">
    <source>
        <dbReference type="ARBA" id="ARBA00023125"/>
    </source>
</evidence>
<dbReference type="NCBIfam" id="TIGR00121">
    <property type="entry name" value="birA_ligase"/>
    <property type="match status" value="1"/>
</dbReference>
<dbReference type="RefSeq" id="WP_354218826.1">
    <property type="nucleotide sequence ID" value="NZ_JBEPMX010000001.1"/>
</dbReference>
<dbReference type="InterPro" id="IPR011991">
    <property type="entry name" value="ArsR-like_HTH"/>
</dbReference>
<protein>
    <recommendedName>
        <fullName evidence="3">Bifunctional ligase/repressor BirA</fullName>
    </recommendedName>
    <alternativeName>
        <fullName evidence="3">Biotin--[acetyl-CoA-carboxylase] ligase</fullName>
        <ecNumber evidence="3">6.3.4.15</ecNumber>
    </alternativeName>
    <alternativeName>
        <fullName evidence="3">Biotin--protein ligase</fullName>
    </alternativeName>
    <alternativeName>
        <fullName evidence="3">Biotin-[acetyl-CoA carboxylase] synthetase</fullName>
    </alternativeName>
</protein>
<dbReference type="Pfam" id="PF08279">
    <property type="entry name" value="HTH_11"/>
    <property type="match status" value="1"/>
</dbReference>
<keyword evidence="3" id="KW-0678">Repressor</keyword>